<dbReference type="Gene3D" id="3.40.309.10">
    <property type="entry name" value="Aldehyde Dehydrogenase, Chain A, domain 2"/>
    <property type="match status" value="1"/>
</dbReference>
<dbReference type="InterPro" id="IPR016162">
    <property type="entry name" value="Ald_DH_N"/>
</dbReference>
<dbReference type="GO" id="GO:0036243">
    <property type="term" value="F:succinate-semialdehyde dehydrogenase (NADP+) activity"/>
    <property type="evidence" value="ECO:0007669"/>
    <property type="project" value="UniProtKB-EC"/>
</dbReference>
<feature type="domain" description="Aldehyde dehydrogenase" evidence="3">
    <location>
        <begin position="19"/>
        <end position="464"/>
    </location>
</feature>
<dbReference type="OrthoDB" id="6187633at2"/>
<evidence type="ECO:0000259" key="3">
    <source>
        <dbReference type="Pfam" id="PF00171"/>
    </source>
</evidence>
<organism evidence="4 5">
    <name type="scientific">Achromobacter veterisilvae</name>
    <dbReference type="NCBI Taxonomy" id="2069367"/>
    <lineage>
        <taxon>Bacteria</taxon>
        <taxon>Pseudomonadati</taxon>
        <taxon>Pseudomonadota</taxon>
        <taxon>Betaproteobacteria</taxon>
        <taxon>Burkholderiales</taxon>
        <taxon>Alcaligenaceae</taxon>
        <taxon>Achromobacter</taxon>
    </lineage>
</organism>
<dbReference type="RefSeq" id="WP_129243486.1">
    <property type="nucleotide sequence ID" value="NZ_UFQC01000027.1"/>
</dbReference>
<keyword evidence="2 4" id="KW-0560">Oxidoreductase</keyword>
<evidence type="ECO:0000313" key="4">
    <source>
        <dbReference type="EMBL" id="SSW71110.1"/>
    </source>
</evidence>
<dbReference type="Proteomes" id="UP000289465">
    <property type="component" value="Unassembled WGS sequence"/>
</dbReference>
<dbReference type="Gene3D" id="3.40.605.10">
    <property type="entry name" value="Aldehyde Dehydrogenase, Chain A, domain 1"/>
    <property type="match status" value="1"/>
</dbReference>
<gene>
    <name evidence="4" type="primary">gabD_3</name>
    <name evidence="4" type="ORF">AVE30378_04427</name>
</gene>
<dbReference type="EMBL" id="UFQC01000027">
    <property type="protein sequence ID" value="SSW71110.1"/>
    <property type="molecule type" value="Genomic_DNA"/>
</dbReference>
<evidence type="ECO:0000313" key="5">
    <source>
        <dbReference type="Proteomes" id="UP000289465"/>
    </source>
</evidence>
<evidence type="ECO:0000256" key="2">
    <source>
        <dbReference type="ARBA" id="ARBA00023002"/>
    </source>
</evidence>
<dbReference type="SUPFAM" id="SSF53720">
    <property type="entry name" value="ALDH-like"/>
    <property type="match status" value="1"/>
</dbReference>
<comment type="similarity">
    <text evidence="1">Belongs to the aldehyde dehydrogenase family.</text>
</comment>
<sequence length="470" mass="50395">MSKLLIAGRWVAGDHSEVLTDCYSGQPYGEMGVASARQVDEAVGAAAQAARRIRLSPDERYRILMRAADLMQARKDKLLDTLVSETGFPRGDGENEVRRCVQTLQLSAEEARRLVGDIVPMEATPGLKNRMGYTVLVPRGVVCAITPYNSPLNVVAHKVAPALAGGNVVVLKPSELTPLSAVALCQILIDAGLPPECISLLHGPGAAIGRALLDDSRIQFYTFTGSTRVGREIQQAAGLRGTQLELGSIASTIVLADADQALAVGKIVAAGFRKAGQVCTSVQRVLIQRPIYEAFLEKLVEATRKVPYGDPRQPETVVGPMITVQQAERAEQWLAEAVRGGARVLVGGKRERAVFAPTILADAPPDARVVCEEVFAPIIVAIPVDTVEQAYERANDTPYGLAAGLFTRDLSVAMQAGVNLQFGGVHINETSSSRVDVMPFGGVKDSGFGREGPRYAVREMMEERLVTIAF</sequence>
<dbReference type="GO" id="GO:0008911">
    <property type="term" value="F:lactaldehyde dehydrogenase (NAD+) activity"/>
    <property type="evidence" value="ECO:0007669"/>
    <property type="project" value="TreeGrafter"/>
</dbReference>
<dbReference type="InterPro" id="IPR015590">
    <property type="entry name" value="Aldehyde_DH_dom"/>
</dbReference>
<evidence type="ECO:0000256" key="1">
    <source>
        <dbReference type="ARBA" id="ARBA00009986"/>
    </source>
</evidence>
<accession>A0A446CTC9</accession>
<dbReference type="InterPro" id="IPR016163">
    <property type="entry name" value="Ald_DH_C"/>
</dbReference>
<dbReference type="InterPro" id="IPR051020">
    <property type="entry name" value="ALDH-related_metabolic_enz"/>
</dbReference>
<protein>
    <submittedName>
        <fullName evidence="4">Succinate-semialdehyde dehydrogenase [NADP(+)] GabD</fullName>
        <ecNumber evidence="4">1.2.1.79</ecNumber>
    </submittedName>
</protein>
<dbReference type="PANTHER" id="PTHR42991">
    <property type="entry name" value="ALDEHYDE DEHYDROGENASE"/>
    <property type="match status" value="1"/>
</dbReference>
<proteinExistence type="inferred from homology"/>
<reference evidence="4 5" key="1">
    <citation type="submission" date="2018-07" db="EMBL/GenBank/DDBJ databases">
        <authorList>
            <person name="Peeters C."/>
        </authorList>
    </citation>
    <scope>NUCLEOTIDE SEQUENCE [LARGE SCALE GENOMIC DNA]</scope>
    <source>
        <strain evidence="4 5">LMG 30378</strain>
    </source>
</reference>
<dbReference type="PANTHER" id="PTHR42991:SF1">
    <property type="entry name" value="ALDEHYDE DEHYDROGENASE"/>
    <property type="match status" value="1"/>
</dbReference>
<name>A0A446CTC9_9BURK</name>
<dbReference type="EC" id="1.2.1.79" evidence="4"/>
<dbReference type="Pfam" id="PF00171">
    <property type="entry name" value="Aldedh"/>
    <property type="match status" value="1"/>
</dbReference>
<dbReference type="AlphaFoldDB" id="A0A446CTC9"/>
<dbReference type="InterPro" id="IPR016161">
    <property type="entry name" value="Ald_DH/histidinol_DH"/>
</dbReference>